<proteinExistence type="predicted"/>
<dbReference type="AlphaFoldDB" id="A0A9W7AW52"/>
<dbReference type="Gene3D" id="3.40.50.11380">
    <property type="match status" value="1"/>
</dbReference>
<feature type="chain" id="PRO_5040944460" description="O-GlcNAc transferase C-terminal domain-containing protein" evidence="1">
    <location>
        <begin position="18"/>
        <end position="673"/>
    </location>
</feature>
<name>A0A9W7AW52_9STRA</name>
<evidence type="ECO:0000313" key="3">
    <source>
        <dbReference type="Proteomes" id="UP001165122"/>
    </source>
</evidence>
<evidence type="ECO:0000313" key="2">
    <source>
        <dbReference type="EMBL" id="GMH79407.1"/>
    </source>
</evidence>
<keyword evidence="3" id="KW-1185">Reference proteome</keyword>
<sequence>MRPSLLLITLLPFSATCQESNPTDSSSELKTANTLCFPASVPSSPDSLLPNIISASPHYLQSLALADTWEEQTEVVRSFASCISRVCSAHEESFSAPSCSQIQSHLITSPPTSPPLPPLLLSSLYNDLGTSIPSPLPTYRSTFLKAAHLTSPSEPAIIKNLGFLLEQTGRIKEAEEMYNSHLSKYELDAGINFLEKTLCPPHQNSSIQAKDIYLKIVSGLLILLSQPPPRNLQLDPTREIGQMPLGFPYLGIPLRPLLTLFSRAYIKHFPILTQGSIVPYDKLNSDGTIELGIIAEYSGNTSPGKLLQSTIIGLHKTGKFDVTIFLPQIFKTDFVEAIVEEGIKIVHLDIHNLESSKLIIKNQHKDILLYMAIGMSPLTYYLSFTKLSRIQVQFGHGHPITSGNPTIDYFVTSEFFREEGGGRVRMEGGMEDEELGEVAKEMGEFMGVAGEEVFEYGGDAYVEQVVYFQTLTASIPPPSLPNLPLPPPLSPHLHYYALLQYSKKIHPMLDDAILGIVRGDDEGRVLMLEGSRVHVSRWRESGWSEDEISRILFVGRMPHTDFLNLISHCSCALGTFPWGEGVTTFEAFAVNIPTVILPGKVTVENLSLGQVRVLGVESELKANDIPDYVSKVIRLGKDKEFRRSVKAKILDNIHKLWEVDEIVEEWMTFFTSI</sequence>
<dbReference type="OrthoDB" id="204220at2759"/>
<keyword evidence="1" id="KW-0732">Signal</keyword>
<dbReference type="Proteomes" id="UP001165122">
    <property type="component" value="Unassembled WGS sequence"/>
</dbReference>
<feature type="signal peptide" evidence="1">
    <location>
        <begin position="1"/>
        <end position="17"/>
    </location>
</feature>
<evidence type="ECO:0008006" key="4">
    <source>
        <dbReference type="Google" id="ProtNLM"/>
    </source>
</evidence>
<gene>
    <name evidence="2" type="ORF">TrLO_g3599</name>
</gene>
<reference evidence="3" key="1">
    <citation type="journal article" date="2023" name="Commun. Biol.">
        <title>Genome analysis of Parmales, the sister group of diatoms, reveals the evolutionary specialization of diatoms from phago-mixotrophs to photoautotrophs.</title>
        <authorList>
            <person name="Ban H."/>
            <person name="Sato S."/>
            <person name="Yoshikawa S."/>
            <person name="Yamada K."/>
            <person name="Nakamura Y."/>
            <person name="Ichinomiya M."/>
            <person name="Sato N."/>
            <person name="Blanc-Mathieu R."/>
            <person name="Endo H."/>
            <person name="Kuwata A."/>
            <person name="Ogata H."/>
        </authorList>
    </citation>
    <scope>NUCLEOTIDE SEQUENCE [LARGE SCALE GENOMIC DNA]</scope>
    <source>
        <strain evidence="3">NIES 3700</strain>
    </source>
</reference>
<organism evidence="2 3">
    <name type="scientific">Triparma laevis f. longispina</name>
    <dbReference type="NCBI Taxonomy" id="1714387"/>
    <lineage>
        <taxon>Eukaryota</taxon>
        <taxon>Sar</taxon>
        <taxon>Stramenopiles</taxon>
        <taxon>Ochrophyta</taxon>
        <taxon>Bolidophyceae</taxon>
        <taxon>Parmales</taxon>
        <taxon>Triparmaceae</taxon>
        <taxon>Triparma</taxon>
    </lineage>
</organism>
<dbReference type="SUPFAM" id="SSF53756">
    <property type="entry name" value="UDP-Glycosyltransferase/glycogen phosphorylase"/>
    <property type="match status" value="1"/>
</dbReference>
<comment type="caution">
    <text evidence="2">The sequence shown here is derived from an EMBL/GenBank/DDBJ whole genome shotgun (WGS) entry which is preliminary data.</text>
</comment>
<accession>A0A9W7AW52</accession>
<evidence type="ECO:0000256" key="1">
    <source>
        <dbReference type="SAM" id="SignalP"/>
    </source>
</evidence>
<dbReference type="Gene3D" id="3.40.50.2000">
    <property type="entry name" value="Glycogen Phosphorylase B"/>
    <property type="match status" value="1"/>
</dbReference>
<dbReference type="EMBL" id="BRXW01000917">
    <property type="protein sequence ID" value="GMH79407.1"/>
    <property type="molecule type" value="Genomic_DNA"/>
</dbReference>
<protein>
    <recommendedName>
        <fullName evidence="4">O-GlcNAc transferase C-terminal domain-containing protein</fullName>
    </recommendedName>
</protein>